<dbReference type="OMA" id="EKFRCQK"/>
<proteinExistence type="predicted"/>
<dbReference type="GeneID" id="20197019"/>
<evidence type="ECO:0008006" key="4">
    <source>
        <dbReference type="Google" id="ProtNLM"/>
    </source>
</evidence>
<name>T1EKB9_HELRO</name>
<gene>
    <name evidence="2" type="primary">20197019</name>
    <name evidence="1" type="ORF">HELRODRAFT_148736</name>
</gene>
<evidence type="ECO:0000313" key="1">
    <source>
        <dbReference type="EMBL" id="ESN98964.1"/>
    </source>
</evidence>
<dbReference type="KEGG" id="hro:HELRODRAFT_148736"/>
<dbReference type="Pfam" id="PF13917">
    <property type="entry name" value="zf-CCHC_3"/>
    <property type="match status" value="1"/>
</dbReference>
<dbReference type="PANTHER" id="PTHR13491">
    <property type="entry name" value="ZCCHC10 PROTEIN"/>
    <property type="match status" value="1"/>
</dbReference>
<dbReference type="RefSeq" id="XP_009022887.1">
    <property type="nucleotide sequence ID" value="XM_009024639.1"/>
</dbReference>
<dbReference type="eggNOG" id="KOG3116">
    <property type="taxonomic scope" value="Eukaryota"/>
</dbReference>
<keyword evidence="3" id="KW-1185">Reference proteome</keyword>
<dbReference type="OrthoDB" id="437973at2759"/>
<dbReference type="GO" id="GO:0008270">
    <property type="term" value="F:zinc ion binding"/>
    <property type="evidence" value="ECO:0007669"/>
    <property type="project" value="InterPro"/>
</dbReference>
<evidence type="ECO:0000313" key="2">
    <source>
        <dbReference type="EnsemblMetazoa" id="HelroP148736"/>
    </source>
</evidence>
<dbReference type="CTD" id="20197019"/>
<evidence type="ECO:0000313" key="3">
    <source>
        <dbReference type="Proteomes" id="UP000015101"/>
    </source>
</evidence>
<dbReference type="STRING" id="6412.T1EKB9"/>
<dbReference type="Proteomes" id="UP000015101">
    <property type="component" value="Unassembled WGS sequence"/>
</dbReference>
<dbReference type="GO" id="GO:0003676">
    <property type="term" value="F:nucleic acid binding"/>
    <property type="evidence" value="ECO:0007669"/>
    <property type="project" value="InterPro"/>
</dbReference>
<dbReference type="PANTHER" id="PTHR13491:SF0">
    <property type="entry name" value="ZINC FINGER CCHC DOMAIN-CONTAINING PROTEIN 10"/>
    <property type="match status" value="1"/>
</dbReference>
<dbReference type="EnsemblMetazoa" id="HelroT148736">
    <property type="protein sequence ID" value="HelroP148736"/>
    <property type="gene ID" value="HelroG148736"/>
</dbReference>
<dbReference type="EMBL" id="KB097143">
    <property type="protein sequence ID" value="ESN98964.1"/>
    <property type="molecule type" value="Genomic_DNA"/>
</dbReference>
<dbReference type="InterPro" id="IPR036875">
    <property type="entry name" value="Znf_CCHC_sf"/>
</dbReference>
<dbReference type="InterPro" id="IPR039715">
    <property type="entry name" value="ZCCHC10"/>
</dbReference>
<reference evidence="2" key="3">
    <citation type="submission" date="2015-06" db="UniProtKB">
        <authorList>
            <consortium name="EnsemblMetazoa"/>
        </authorList>
    </citation>
    <scope>IDENTIFICATION</scope>
</reference>
<reference evidence="1 3" key="2">
    <citation type="journal article" date="2013" name="Nature">
        <title>Insights into bilaterian evolution from three spiralian genomes.</title>
        <authorList>
            <person name="Simakov O."/>
            <person name="Marletaz F."/>
            <person name="Cho S.J."/>
            <person name="Edsinger-Gonzales E."/>
            <person name="Havlak P."/>
            <person name="Hellsten U."/>
            <person name="Kuo D.H."/>
            <person name="Larsson T."/>
            <person name="Lv J."/>
            <person name="Arendt D."/>
            <person name="Savage R."/>
            <person name="Osoegawa K."/>
            <person name="de Jong P."/>
            <person name="Grimwood J."/>
            <person name="Chapman J.A."/>
            <person name="Shapiro H."/>
            <person name="Aerts A."/>
            <person name="Otillar R.P."/>
            <person name="Terry A.Y."/>
            <person name="Boore J.L."/>
            <person name="Grigoriev I.V."/>
            <person name="Lindberg D.R."/>
            <person name="Seaver E.C."/>
            <person name="Weisblat D.A."/>
            <person name="Putnam N.H."/>
            <person name="Rokhsar D.S."/>
        </authorList>
    </citation>
    <scope>NUCLEOTIDE SEQUENCE</scope>
</reference>
<dbReference type="EMBL" id="AMQM01001084">
    <property type="status" value="NOT_ANNOTATED_CDS"/>
    <property type="molecule type" value="Genomic_DNA"/>
</dbReference>
<dbReference type="InParanoid" id="T1EKB9"/>
<reference evidence="3" key="1">
    <citation type="submission" date="2012-12" db="EMBL/GenBank/DDBJ databases">
        <authorList>
            <person name="Hellsten U."/>
            <person name="Grimwood J."/>
            <person name="Chapman J.A."/>
            <person name="Shapiro H."/>
            <person name="Aerts A."/>
            <person name="Otillar R.P."/>
            <person name="Terry A.Y."/>
            <person name="Boore J.L."/>
            <person name="Simakov O."/>
            <person name="Marletaz F."/>
            <person name="Cho S.-J."/>
            <person name="Edsinger-Gonzales E."/>
            <person name="Havlak P."/>
            <person name="Kuo D.-H."/>
            <person name="Larsson T."/>
            <person name="Lv J."/>
            <person name="Arendt D."/>
            <person name="Savage R."/>
            <person name="Osoegawa K."/>
            <person name="de Jong P."/>
            <person name="Lindberg D.R."/>
            <person name="Seaver E.C."/>
            <person name="Weisblat D.A."/>
            <person name="Putnam N.H."/>
            <person name="Grigoriev I.V."/>
            <person name="Rokhsar D.S."/>
        </authorList>
    </citation>
    <scope>NUCLEOTIDE SEQUENCE</scope>
</reference>
<organism evidence="2 3">
    <name type="scientific">Helobdella robusta</name>
    <name type="common">Californian leech</name>
    <dbReference type="NCBI Taxonomy" id="6412"/>
    <lineage>
        <taxon>Eukaryota</taxon>
        <taxon>Metazoa</taxon>
        <taxon>Spiralia</taxon>
        <taxon>Lophotrochozoa</taxon>
        <taxon>Annelida</taxon>
        <taxon>Clitellata</taxon>
        <taxon>Hirudinea</taxon>
        <taxon>Rhynchobdellida</taxon>
        <taxon>Glossiphoniidae</taxon>
        <taxon>Helobdella</taxon>
    </lineage>
</organism>
<dbReference type="HOGENOM" id="CLU_209338_0_0_1"/>
<protein>
    <recommendedName>
        <fullName evidence="4">Zinc finger CCHC domain-containing protein 10</fullName>
    </recommendedName>
</protein>
<sequence>EPSSEKFRCQKCLEIGHWTYACTGKRKYVSRESRTKKLEMKLNNKENKAV</sequence>
<dbReference type="AlphaFoldDB" id="T1EKB9"/>
<accession>T1EKB9</accession>
<dbReference type="SUPFAM" id="SSF57756">
    <property type="entry name" value="Retrovirus zinc finger-like domains"/>
    <property type="match status" value="1"/>
</dbReference>